<dbReference type="EMBL" id="CP015756">
    <property type="protein sequence ID" value="APC41694.1"/>
    <property type="molecule type" value="Genomic_DNA"/>
</dbReference>
<dbReference type="PANTHER" id="PTHR35788">
    <property type="entry name" value="EXPORTED PROTEIN-RELATED"/>
    <property type="match status" value="1"/>
</dbReference>
<organism evidence="3 4">
    <name type="scientific">Clostridium estertheticum subsp. estertheticum</name>
    <dbReference type="NCBI Taxonomy" id="1552"/>
    <lineage>
        <taxon>Bacteria</taxon>
        <taxon>Bacillati</taxon>
        <taxon>Bacillota</taxon>
        <taxon>Clostridia</taxon>
        <taxon>Eubacteriales</taxon>
        <taxon>Clostridiaceae</taxon>
        <taxon>Clostridium</taxon>
    </lineage>
</organism>
<dbReference type="InterPro" id="IPR011098">
    <property type="entry name" value="G5_dom"/>
</dbReference>
<evidence type="ECO:0000259" key="2">
    <source>
        <dbReference type="PROSITE" id="PS51109"/>
    </source>
</evidence>
<dbReference type="InterPro" id="IPR052913">
    <property type="entry name" value="Glycopeptide_resist_protein"/>
</dbReference>
<evidence type="ECO:0000256" key="1">
    <source>
        <dbReference type="ARBA" id="ARBA00022729"/>
    </source>
</evidence>
<proteinExistence type="predicted"/>
<gene>
    <name evidence="3" type="ORF">A7L45_17275</name>
</gene>
<name>A0A1J0GLC3_9CLOT</name>
<protein>
    <recommendedName>
        <fullName evidence="2">G5 domain-containing protein</fullName>
    </recommendedName>
</protein>
<dbReference type="OrthoDB" id="9797191at2"/>
<reference evidence="4" key="1">
    <citation type="journal article" date="2016" name="Front. Microbiol.">
        <title>Complete Genome Sequence of Clostridium estertheticum DSM 8809, a Microbe Identified in Spoiled Vacuum Packed Beef.</title>
        <authorList>
            <person name="Yu Z."/>
            <person name="Gunn L."/>
            <person name="Brennan E."/>
            <person name="Reid R."/>
            <person name="Wall P.G."/>
            <person name="Gaora O.P."/>
            <person name="Hurley D."/>
            <person name="Bolton D."/>
            <person name="Fanning S."/>
        </authorList>
    </citation>
    <scope>NUCLEOTIDE SEQUENCE [LARGE SCALE GENOMIC DNA]</scope>
    <source>
        <strain evidence="4">DSM 8809</strain>
    </source>
</reference>
<keyword evidence="1" id="KW-0732">Signal</keyword>
<dbReference type="Proteomes" id="UP000182569">
    <property type="component" value="Chromosome"/>
</dbReference>
<dbReference type="AlphaFoldDB" id="A0A1J0GLC3"/>
<sequence length="452" mass="50130">MRKSIKIMIILLLIVALGTSGLYAYVNYNTKKWTSLVYPGIKIGELDISGKTLVQAKDMVTQKYQSTMLKKNVNIKTPQKTYSLNFAKMNAKYNIDEVVNEAFNYGKNLSLYEKYKLIRKSEGKVITMKFTYDSKPLTDLISNMKKEINSTPKNASIYMNGDTFIVTPDTKGSTLMDDKLKKEILSKLNGDVSPADISVSAEIKTTLATVTKEKLQTVNTKLSSFSSDFSTSAYGRSTNITLATKSINGTILMPGESFSFNDTVGERTADKGYQPAPVDIGTKVSSDYGGGICQVSTSLYNAILRSNINSTERNHHSIPSTYIPLGMDATVDWGNLDYKFTNTLGYPVFIESIVNNKILTFNVYSNSSLANKSYTLVNDIYAAVQPGPTQYIDDATLPVGSIVQEQFPLIGYKVRTYKNTIQNGNVINRELISNDSYQLKAEVIRVGIKKVK</sequence>
<dbReference type="PROSITE" id="PS51109">
    <property type="entry name" value="G5"/>
    <property type="match status" value="1"/>
</dbReference>
<feature type="domain" description="G5" evidence="2">
    <location>
        <begin position="370"/>
        <end position="450"/>
    </location>
</feature>
<dbReference type="Pfam" id="PF07501">
    <property type="entry name" value="G5"/>
    <property type="match status" value="1"/>
</dbReference>
<dbReference type="Pfam" id="PF04294">
    <property type="entry name" value="VanW"/>
    <property type="match status" value="1"/>
</dbReference>
<accession>A0A1J0GLC3</accession>
<dbReference type="Pfam" id="PF12229">
    <property type="entry name" value="PG_binding_4"/>
    <property type="match status" value="1"/>
</dbReference>
<dbReference type="KEGG" id="ceu:A7L45_17275"/>
<dbReference type="InterPro" id="IPR022029">
    <property type="entry name" value="YoaR-like_PG-bd"/>
</dbReference>
<dbReference type="PANTHER" id="PTHR35788:SF1">
    <property type="entry name" value="EXPORTED PROTEIN"/>
    <property type="match status" value="1"/>
</dbReference>
<evidence type="ECO:0000313" key="3">
    <source>
        <dbReference type="EMBL" id="APC41694.1"/>
    </source>
</evidence>
<keyword evidence="4" id="KW-1185">Reference proteome</keyword>
<dbReference type="STRING" id="1552.A7L45_17275"/>
<dbReference type="SMART" id="SM01208">
    <property type="entry name" value="G5"/>
    <property type="match status" value="1"/>
</dbReference>
<dbReference type="Gene3D" id="2.20.230.10">
    <property type="entry name" value="Resuscitation-promoting factor rpfb"/>
    <property type="match status" value="1"/>
</dbReference>
<dbReference type="RefSeq" id="WP_071613986.1">
    <property type="nucleotide sequence ID" value="NZ_CP015756.1"/>
</dbReference>
<dbReference type="InterPro" id="IPR007391">
    <property type="entry name" value="Vancomycin_resist_VanW"/>
</dbReference>
<evidence type="ECO:0000313" key="4">
    <source>
        <dbReference type="Proteomes" id="UP000182569"/>
    </source>
</evidence>